<evidence type="ECO:0000259" key="8">
    <source>
        <dbReference type="PROSITE" id="PS50850"/>
    </source>
</evidence>
<feature type="domain" description="Major facilitator superfamily (MFS) profile" evidence="8">
    <location>
        <begin position="4"/>
        <end position="384"/>
    </location>
</feature>
<evidence type="ECO:0000313" key="10">
    <source>
        <dbReference type="Proteomes" id="UP000001867"/>
    </source>
</evidence>
<evidence type="ECO:0000313" key="9">
    <source>
        <dbReference type="EMBL" id="ACF52393.1"/>
    </source>
</evidence>
<reference evidence="9 10" key="1">
    <citation type="submission" date="2008-06" db="EMBL/GenBank/DDBJ databases">
        <title>Complete sequence of Stenotrophomonas maltophilia R551-3.</title>
        <authorList>
            <consortium name="US DOE Joint Genome Institute"/>
            <person name="Lucas S."/>
            <person name="Copeland A."/>
            <person name="Lapidus A."/>
            <person name="Glavina del Rio T."/>
            <person name="Dalin E."/>
            <person name="Tice H."/>
            <person name="Pitluck S."/>
            <person name="Chain P."/>
            <person name="Malfatti S."/>
            <person name="Shin M."/>
            <person name="Vergez L."/>
            <person name="Lang D."/>
            <person name="Schmutz J."/>
            <person name="Larimer F."/>
            <person name="Land M."/>
            <person name="Hauser L."/>
            <person name="Kyrpides N."/>
            <person name="Mikhailova N."/>
            <person name="Taghavi S."/>
            <person name="Monchy S."/>
            <person name="Newman L."/>
            <person name="Vangronsveld J."/>
            <person name="van der Lelie D."/>
            <person name="Richardson P."/>
        </authorList>
    </citation>
    <scope>NUCLEOTIDE SEQUENCE [LARGE SCALE GENOMIC DNA]</scope>
    <source>
        <strain evidence="9 10">R551-3</strain>
    </source>
</reference>
<feature type="transmembrane region" description="Helical" evidence="6">
    <location>
        <begin position="237"/>
        <end position="258"/>
    </location>
</feature>
<organism evidence="9 10">
    <name type="scientific">Stenotrophomonas maltophilia (strain R551-3)</name>
    <dbReference type="NCBI Taxonomy" id="391008"/>
    <lineage>
        <taxon>Bacteria</taxon>
        <taxon>Pseudomonadati</taxon>
        <taxon>Pseudomonadota</taxon>
        <taxon>Gammaproteobacteria</taxon>
        <taxon>Lysobacterales</taxon>
        <taxon>Lysobacteraceae</taxon>
        <taxon>Stenotrophomonas</taxon>
        <taxon>Stenotrophomonas maltophilia group</taxon>
    </lineage>
</organism>
<feature type="transmembrane region" description="Helical" evidence="6">
    <location>
        <begin position="270"/>
        <end position="289"/>
    </location>
</feature>
<feature type="transmembrane region" description="Helical" evidence="6">
    <location>
        <begin position="96"/>
        <end position="117"/>
    </location>
</feature>
<keyword evidence="2" id="KW-1003">Cell membrane</keyword>
<dbReference type="SUPFAM" id="SSF103473">
    <property type="entry name" value="MFS general substrate transporter"/>
    <property type="match status" value="1"/>
</dbReference>
<name>B4SPX3_STRM5</name>
<proteinExistence type="predicted"/>
<dbReference type="STRING" id="391008.Smal_2693"/>
<evidence type="ECO:0000256" key="4">
    <source>
        <dbReference type="ARBA" id="ARBA00022989"/>
    </source>
</evidence>
<dbReference type="PROSITE" id="PS50850">
    <property type="entry name" value="MFS"/>
    <property type="match status" value="1"/>
</dbReference>
<dbReference type="eggNOG" id="COG2814">
    <property type="taxonomic scope" value="Bacteria"/>
</dbReference>
<dbReference type="RefSeq" id="WP_012511620.1">
    <property type="nucleotide sequence ID" value="NC_011071.1"/>
</dbReference>
<keyword evidence="7" id="KW-0732">Signal</keyword>
<feature type="transmembrane region" description="Helical" evidence="6">
    <location>
        <begin position="45"/>
        <end position="63"/>
    </location>
</feature>
<feature type="transmembrane region" description="Helical" evidence="6">
    <location>
        <begin position="295"/>
        <end position="314"/>
    </location>
</feature>
<evidence type="ECO:0000256" key="5">
    <source>
        <dbReference type="ARBA" id="ARBA00023136"/>
    </source>
</evidence>
<dbReference type="KEGG" id="smt:Smal_2693"/>
<dbReference type="PANTHER" id="PTHR43124">
    <property type="entry name" value="PURINE EFFLUX PUMP PBUE"/>
    <property type="match status" value="1"/>
</dbReference>
<dbReference type="Pfam" id="PF07690">
    <property type="entry name" value="MFS_1"/>
    <property type="match status" value="1"/>
</dbReference>
<protein>
    <submittedName>
        <fullName evidence="9">Major facilitator superfamily MFS_1</fullName>
    </submittedName>
</protein>
<dbReference type="InterPro" id="IPR011701">
    <property type="entry name" value="MFS"/>
</dbReference>
<feature type="transmembrane region" description="Helical" evidence="6">
    <location>
        <begin position="129"/>
        <end position="154"/>
    </location>
</feature>
<dbReference type="InterPro" id="IPR020846">
    <property type="entry name" value="MFS_dom"/>
</dbReference>
<dbReference type="HOGENOM" id="CLU_001265_47_1_6"/>
<dbReference type="InterPro" id="IPR050189">
    <property type="entry name" value="MFS_Efflux_Transporters"/>
</dbReference>
<dbReference type="PANTHER" id="PTHR43124:SF3">
    <property type="entry name" value="CHLORAMPHENICOL EFFLUX PUMP RV0191"/>
    <property type="match status" value="1"/>
</dbReference>
<evidence type="ECO:0000256" key="7">
    <source>
        <dbReference type="SAM" id="SignalP"/>
    </source>
</evidence>
<dbReference type="GO" id="GO:0005886">
    <property type="term" value="C:plasma membrane"/>
    <property type="evidence" value="ECO:0007669"/>
    <property type="project" value="UniProtKB-SubCell"/>
</dbReference>
<keyword evidence="5 6" id="KW-0472">Membrane</keyword>
<dbReference type="EMBL" id="CP001111">
    <property type="protein sequence ID" value="ACF52393.1"/>
    <property type="molecule type" value="Genomic_DNA"/>
</dbReference>
<feature type="chain" id="PRO_5002826242" evidence="7">
    <location>
        <begin position="20"/>
        <end position="384"/>
    </location>
</feature>
<keyword evidence="3 6" id="KW-0812">Transmembrane</keyword>
<evidence type="ECO:0000256" key="1">
    <source>
        <dbReference type="ARBA" id="ARBA00004651"/>
    </source>
</evidence>
<dbReference type="Proteomes" id="UP000001867">
    <property type="component" value="Chromosome"/>
</dbReference>
<dbReference type="OrthoDB" id="9814303at2"/>
<evidence type="ECO:0000256" key="2">
    <source>
        <dbReference type="ARBA" id="ARBA00022475"/>
    </source>
</evidence>
<keyword evidence="4 6" id="KW-1133">Transmembrane helix</keyword>
<feature type="transmembrane region" description="Helical" evidence="6">
    <location>
        <begin position="321"/>
        <end position="339"/>
    </location>
</feature>
<feature type="transmembrane region" description="Helical" evidence="6">
    <location>
        <begin position="160"/>
        <end position="179"/>
    </location>
</feature>
<gene>
    <name evidence="9" type="ordered locus">Smal_2693</name>
</gene>
<sequence precursor="true">MSRRLLLLAIALLMFPQLAQTLYSPALADLAIRFALPPSAASQAMSLYLFGFAAGVLLWGRLADRIGRRPALLCGLCVFAVAALGGLMAGSFGQVLLAQALAAVGAAAASVVTQTVLRDHLQGPALAQAFSWIGMALALSPAIGLALGTLLVAANGYVGVQSGLLLIAALLAVACLAGLRESRPVQIPHTPMLPLLRELLRDRWIWSHALLVMAFNVAMYSWYVLGPFVFARLHWPATWFGASGAVLALGSALGAWGNGRLLRAGVATTTRIRIAAGLVLTGGLLAALLHDHPALVAAMVPVVTGFGLAIPNVLGQALRGYPHCLGSAGALFGLLYYLLIGAAMALAGAVQLLAPTLIVCGLLALWLQRDRAVDGGRPGCGSQR</sequence>
<comment type="subcellular location">
    <subcellularLocation>
        <location evidence="1">Cell membrane</location>
        <topology evidence="1">Multi-pass membrane protein</topology>
    </subcellularLocation>
</comment>
<dbReference type="Gene3D" id="1.20.1720.10">
    <property type="entry name" value="Multidrug resistance protein D"/>
    <property type="match status" value="1"/>
</dbReference>
<dbReference type="AlphaFoldDB" id="B4SPX3"/>
<feature type="transmembrane region" description="Helical" evidence="6">
    <location>
        <begin position="345"/>
        <end position="367"/>
    </location>
</feature>
<evidence type="ECO:0000256" key="6">
    <source>
        <dbReference type="SAM" id="Phobius"/>
    </source>
</evidence>
<feature type="signal peptide" evidence="7">
    <location>
        <begin position="1"/>
        <end position="19"/>
    </location>
</feature>
<dbReference type="InterPro" id="IPR036259">
    <property type="entry name" value="MFS_trans_sf"/>
</dbReference>
<evidence type="ECO:0000256" key="3">
    <source>
        <dbReference type="ARBA" id="ARBA00022692"/>
    </source>
</evidence>
<dbReference type="GO" id="GO:0022857">
    <property type="term" value="F:transmembrane transporter activity"/>
    <property type="evidence" value="ECO:0007669"/>
    <property type="project" value="InterPro"/>
</dbReference>
<feature type="transmembrane region" description="Helical" evidence="6">
    <location>
        <begin position="70"/>
        <end position="90"/>
    </location>
</feature>
<feature type="transmembrane region" description="Helical" evidence="6">
    <location>
        <begin position="204"/>
        <end position="225"/>
    </location>
</feature>
<accession>B4SPX3</accession>